<comment type="similarity">
    <text evidence="2">Belongs to the GST superfamily. Theta family.</text>
</comment>
<evidence type="ECO:0000313" key="10">
    <source>
        <dbReference type="EMBL" id="JAB57426.1"/>
    </source>
</evidence>
<dbReference type="FunFam" id="3.40.30.10:FF:000176">
    <property type="entry name" value="Glutathione S-transferase theta-1"/>
    <property type="match status" value="1"/>
</dbReference>
<accession>U5EXP6</accession>
<dbReference type="InterPro" id="IPR004046">
    <property type="entry name" value="GST_C"/>
</dbReference>
<dbReference type="SFLD" id="SFLDG00358">
    <property type="entry name" value="Main_(cytGST)"/>
    <property type="match status" value="1"/>
</dbReference>
<evidence type="ECO:0000259" key="9">
    <source>
        <dbReference type="PROSITE" id="PS50405"/>
    </source>
</evidence>
<dbReference type="Pfam" id="PF00043">
    <property type="entry name" value="GST_C"/>
    <property type="match status" value="1"/>
</dbReference>
<dbReference type="InterPro" id="IPR004045">
    <property type="entry name" value="Glutathione_S-Trfase_N"/>
</dbReference>
<feature type="domain" description="GST N-terminal" evidence="8">
    <location>
        <begin position="2"/>
        <end position="84"/>
    </location>
</feature>
<evidence type="ECO:0000256" key="7">
    <source>
        <dbReference type="ARBA" id="ARBA00047960"/>
    </source>
</evidence>
<evidence type="ECO:0000256" key="4">
    <source>
        <dbReference type="ARBA" id="ARBA00012452"/>
    </source>
</evidence>
<dbReference type="PANTHER" id="PTHR43917">
    <property type="match status" value="1"/>
</dbReference>
<dbReference type="CDD" id="cd03050">
    <property type="entry name" value="GST_N_Theta"/>
    <property type="match status" value="1"/>
</dbReference>
<dbReference type="SUPFAM" id="SSF52833">
    <property type="entry name" value="Thioredoxin-like"/>
    <property type="match status" value="1"/>
</dbReference>
<evidence type="ECO:0000256" key="5">
    <source>
        <dbReference type="ARBA" id="ARBA00022490"/>
    </source>
</evidence>
<protein>
    <recommendedName>
        <fullName evidence="4">glutathione transferase</fullName>
        <ecNumber evidence="4">2.5.1.18</ecNumber>
    </recommendedName>
</protein>
<proteinExistence type="evidence at transcript level"/>
<evidence type="ECO:0000256" key="3">
    <source>
        <dbReference type="ARBA" id="ARBA00011738"/>
    </source>
</evidence>
<keyword evidence="6 10" id="KW-0808">Transferase</keyword>
<name>U5EXP6_9DIPT</name>
<dbReference type="SUPFAM" id="SSF47616">
    <property type="entry name" value="GST C-terminal domain-like"/>
    <property type="match status" value="1"/>
</dbReference>
<dbReference type="EMBL" id="GANO01002445">
    <property type="protein sequence ID" value="JAB57426.1"/>
    <property type="molecule type" value="mRNA"/>
</dbReference>
<dbReference type="EC" id="2.5.1.18" evidence="4"/>
<dbReference type="PROSITE" id="PS50404">
    <property type="entry name" value="GST_NTER"/>
    <property type="match status" value="1"/>
</dbReference>
<dbReference type="InterPro" id="IPR040077">
    <property type="entry name" value="GST_C_Theta"/>
</dbReference>
<comment type="catalytic activity">
    <reaction evidence="7">
        <text>RX + glutathione = an S-substituted glutathione + a halide anion + H(+)</text>
        <dbReference type="Rhea" id="RHEA:16437"/>
        <dbReference type="ChEBI" id="CHEBI:15378"/>
        <dbReference type="ChEBI" id="CHEBI:16042"/>
        <dbReference type="ChEBI" id="CHEBI:17792"/>
        <dbReference type="ChEBI" id="CHEBI:57925"/>
        <dbReference type="ChEBI" id="CHEBI:90779"/>
        <dbReference type="EC" id="2.5.1.18"/>
    </reaction>
</comment>
<dbReference type="SFLD" id="SFLDG01153">
    <property type="entry name" value="Main.4:_Theta-like"/>
    <property type="match status" value="1"/>
</dbReference>
<comment type="subcellular location">
    <subcellularLocation>
        <location evidence="1">Cytoplasm</location>
    </subcellularLocation>
</comment>
<reference evidence="10" key="1">
    <citation type="journal article" date="2014" name="Insect Biochem. Mol. Biol.">
        <title>An insight into the sialome of the frog biting fly, Corethrella appendiculata.</title>
        <authorList>
            <person name="Ribeiro J.M.C."/>
            <person name="Chagas A.C."/>
            <person name="Pham V.M."/>
            <person name="Lounibos L.P."/>
            <person name="Calvo E."/>
        </authorList>
    </citation>
    <scope>NUCLEOTIDE SEQUENCE</scope>
    <source>
        <tissue evidence="10">Salivary glands</tissue>
    </source>
</reference>
<sequence length="228" mass="27019">MSKLKFYYDLLSQPSRGLYIFLNLTKIPHENKSVALRKAEHLTDEYKENINRFQKVPCIIDNDFKLAECVAIFRYLAREHKIPDNLYPEDSKVRAKVDEYLEWQHNNIRSYCALYFRYVWMNPLLGRKVNPEKAEEMKDRMSDNIDLFQEIWLNSNNKFIAGNEISVADILAACELEQPKIAGYDPTIGRPKLKEYMELVRQTTNPYYDEAHKILYKFLPENIAKPKL</sequence>
<dbReference type="SFLD" id="SFLDS00019">
    <property type="entry name" value="Glutathione_Transferase_(cytos"/>
    <property type="match status" value="1"/>
</dbReference>
<dbReference type="InterPro" id="IPR036282">
    <property type="entry name" value="Glutathione-S-Trfase_C_sf"/>
</dbReference>
<dbReference type="InterPro" id="IPR040075">
    <property type="entry name" value="GST_N_Theta"/>
</dbReference>
<dbReference type="GO" id="GO:0004364">
    <property type="term" value="F:glutathione transferase activity"/>
    <property type="evidence" value="ECO:0007669"/>
    <property type="project" value="UniProtKB-EC"/>
</dbReference>
<dbReference type="Pfam" id="PF02798">
    <property type="entry name" value="GST_N"/>
    <property type="match status" value="1"/>
</dbReference>
<evidence type="ECO:0000256" key="1">
    <source>
        <dbReference type="ARBA" id="ARBA00004496"/>
    </source>
</evidence>
<feature type="domain" description="GST C-terminal" evidence="9">
    <location>
        <begin position="90"/>
        <end position="226"/>
    </location>
</feature>
<dbReference type="PANTHER" id="PTHR43917:SF8">
    <property type="entry name" value="GH16740P-RELATED"/>
    <property type="match status" value="1"/>
</dbReference>
<evidence type="ECO:0000256" key="2">
    <source>
        <dbReference type="ARBA" id="ARBA00009899"/>
    </source>
</evidence>
<dbReference type="GO" id="GO:0005737">
    <property type="term" value="C:cytoplasm"/>
    <property type="evidence" value="ECO:0007669"/>
    <property type="project" value="UniProtKB-SubCell"/>
</dbReference>
<keyword evidence="5" id="KW-0963">Cytoplasm</keyword>
<dbReference type="Gene3D" id="3.40.30.10">
    <property type="entry name" value="Glutaredoxin"/>
    <property type="match status" value="1"/>
</dbReference>
<dbReference type="InterPro" id="IPR051369">
    <property type="entry name" value="GST_Theta"/>
</dbReference>
<evidence type="ECO:0000259" key="8">
    <source>
        <dbReference type="PROSITE" id="PS50404"/>
    </source>
</evidence>
<dbReference type="InterPro" id="IPR036249">
    <property type="entry name" value="Thioredoxin-like_sf"/>
</dbReference>
<dbReference type="PROSITE" id="PS50405">
    <property type="entry name" value="GST_CTER"/>
    <property type="match status" value="1"/>
</dbReference>
<dbReference type="CDD" id="cd03183">
    <property type="entry name" value="GST_C_Theta"/>
    <property type="match status" value="1"/>
</dbReference>
<dbReference type="InterPro" id="IPR040079">
    <property type="entry name" value="Glutathione_S-Trfase"/>
</dbReference>
<dbReference type="AlphaFoldDB" id="U5EXP6"/>
<dbReference type="GO" id="GO:0006749">
    <property type="term" value="P:glutathione metabolic process"/>
    <property type="evidence" value="ECO:0007669"/>
    <property type="project" value="TreeGrafter"/>
</dbReference>
<dbReference type="Gene3D" id="1.20.1050.10">
    <property type="match status" value="1"/>
</dbReference>
<dbReference type="InterPro" id="IPR010987">
    <property type="entry name" value="Glutathione-S-Trfase_C-like"/>
</dbReference>
<comment type="subunit">
    <text evidence="3">Homodimer.</text>
</comment>
<organism evidence="10">
    <name type="scientific">Corethrella appendiculata</name>
    <dbReference type="NCBI Taxonomy" id="1370023"/>
    <lineage>
        <taxon>Eukaryota</taxon>
        <taxon>Metazoa</taxon>
        <taxon>Ecdysozoa</taxon>
        <taxon>Arthropoda</taxon>
        <taxon>Hexapoda</taxon>
        <taxon>Insecta</taxon>
        <taxon>Pterygota</taxon>
        <taxon>Neoptera</taxon>
        <taxon>Endopterygota</taxon>
        <taxon>Diptera</taxon>
        <taxon>Nematocera</taxon>
        <taxon>Culicoidea</taxon>
        <taxon>Chaoboridae</taxon>
        <taxon>Corethrella</taxon>
    </lineage>
</organism>
<evidence type="ECO:0000256" key="6">
    <source>
        <dbReference type="ARBA" id="ARBA00022679"/>
    </source>
</evidence>
<dbReference type="FunFam" id="1.20.1050.10:FF:000008">
    <property type="entry name" value="Glutathione S-transferase theta-1"/>
    <property type="match status" value="1"/>
</dbReference>